<evidence type="ECO:0000313" key="1">
    <source>
        <dbReference type="EMBL" id="TCN34139.1"/>
    </source>
</evidence>
<organism evidence="1 2">
    <name type="scientific">Sinorhizobium americanum</name>
    <dbReference type="NCBI Taxonomy" id="194963"/>
    <lineage>
        <taxon>Bacteria</taxon>
        <taxon>Pseudomonadati</taxon>
        <taxon>Pseudomonadota</taxon>
        <taxon>Alphaproteobacteria</taxon>
        <taxon>Hyphomicrobiales</taxon>
        <taxon>Rhizobiaceae</taxon>
        <taxon>Sinorhizobium/Ensifer group</taxon>
        <taxon>Sinorhizobium</taxon>
    </lineage>
</organism>
<reference evidence="1 2" key="1">
    <citation type="submission" date="2019-03" db="EMBL/GenBank/DDBJ databases">
        <title>Genomic Encyclopedia of Type Strains, Phase IV (KMG-V): Genome sequencing to study the core and pangenomes of soil and plant-associated prokaryotes.</title>
        <authorList>
            <person name="Whitman W."/>
        </authorList>
    </citation>
    <scope>NUCLEOTIDE SEQUENCE [LARGE SCALE GENOMIC DNA]</scope>
    <source>
        <strain evidence="1 2">23C40</strain>
    </source>
</reference>
<gene>
    <name evidence="1" type="ORF">EV184_102451</name>
</gene>
<dbReference type="Proteomes" id="UP000295043">
    <property type="component" value="Unassembled WGS sequence"/>
</dbReference>
<protein>
    <submittedName>
        <fullName evidence="1">Uncharacterized protein</fullName>
    </submittedName>
</protein>
<name>A0A4R2C5K5_9HYPH</name>
<accession>A0A4R2C5K5</accession>
<dbReference type="EMBL" id="SLVU01000002">
    <property type="protein sequence ID" value="TCN34139.1"/>
    <property type="molecule type" value="Genomic_DNA"/>
</dbReference>
<dbReference type="AlphaFoldDB" id="A0A4R2C5K5"/>
<proteinExistence type="predicted"/>
<sequence>MSRSETVLARTLRDVDIYGIWREEANERRGAGWWVSLSRQGQRVVRLFKDSVYSSPDASLAQAEAYRVQ</sequence>
<evidence type="ECO:0000313" key="2">
    <source>
        <dbReference type="Proteomes" id="UP000295043"/>
    </source>
</evidence>
<comment type="caution">
    <text evidence="1">The sequence shown here is derived from an EMBL/GenBank/DDBJ whole genome shotgun (WGS) entry which is preliminary data.</text>
</comment>